<feature type="domain" description="PAC" evidence="5">
    <location>
        <begin position="89"/>
        <end position="142"/>
    </location>
</feature>
<dbReference type="CDD" id="cd01949">
    <property type="entry name" value="GGDEF"/>
    <property type="match status" value="1"/>
</dbReference>
<dbReference type="InterPro" id="IPR013655">
    <property type="entry name" value="PAS_fold_3"/>
</dbReference>
<dbReference type="EMBL" id="CP020465">
    <property type="protein sequence ID" value="ASP49798.1"/>
    <property type="molecule type" value="Genomic_DNA"/>
</dbReference>
<evidence type="ECO:0000256" key="2">
    <source>
        <dbReference type="ARBA" id="ARBA00012528"/>
    </source>
</evidence>
<evidence type="ECO:0000313" key="8">
    <source>
        <dbReference type="Proteomes" id="UP000202259"/>
    </source>
</evidence>
<dbReference type="PROSITE" id="PS50112">
    <property type="entry name" value="PAS"/>
    <property type="match status" value="1"/>
</dbReference>
<proteinExistence type="predicted"/>
<evidence type="ECO:0000256" key="1">
    <source>
        <dbReference type="ARBA" id="ARBA00001946"/>
    </source>
</evidence>
<dbReference type="NCBIfam" id="TIGR00229">
    <property type="entry name" value="sensory_box"/>
    <property type="match status" value="1"/>
</dbReference>
<protein>
    <recommendedName>
        <fullName evidence="2">diguanylate cyclase</fullName>
        <ecNumber evidence="2">2.7.7.65</ecNumber>
    </recommendedName>
</protein>
<evidence type="ECO:0000259" key="6">
    <source>
        <dbReference type="PROSITE" id="PS50887"/>
    </source>
</evidence>
<dbReference type="InterPro" id="IPR050469">
    <property type="entry name" value="Diguanylate_Cyclase"/>
</dbReference>
<dbReference type="KEGG" id="cber:B5D82_19720"/>
<dbReference type="PANTHER" id="PTHR45138:SF9">
    <property type="entry name" value="DIGUANYLATE CYCLASE DGCM-RELATED"/>
    <property type="match status" value="1"/>
</dbReference>
<evidence type="ECO:0000259" key="5">
    <source>
        <dbReference type="PROSITE" id="PS50113"/>
    </source>
</evidence>
<dbReference type="SMART" id="SM00267">
    <property type="entry name" value="GGDEF"/>
    <property type="match status" value="1"/>
</dbReference>
<sequence length="339" mass="39425">MHKTYQHSSASDSDKTLNNILDVIVEGVWDWNGNTNIVTRSPGWYRMLGYEVGIFREDVFTWENLIHPEDYPRVMHQFERYISGVSDTYQVEYRCKKSDDSYLWIVDRGTIVARNPDGSVARMIGAHNDIHQQIMAQTDLIEQNKLLLDGNLSLEKRIAQKTFELAKKNQQLERKIIEVESVANKDPLTQIANRKSFKSELNKEIIRANRYLHPLTLVMFDLDNFKEVNDKHGHKVGDNILCNITRLVDENIRVVDWFARWGGDEFVIIFPELTEKEAHLTCEKLRVIISEYRATNIASVTCSFGIAQYQTGDSINDLFQRVDKRLYMAKELGRDQVYS</sequence>
<feature type="domain" description="PAS" evidence="4">
    <location>
        <begin position="13"/>
        <end position="85"/>
    </location>
</feature>
<comment type="cofactor">
    <cofactor evidence="1">
        <name>Mg(2+)</name>
        <dbReference type="ChEBI" id="CHEBI:18420"/>
    </cofactor>
</comment>
<reference evidence="7 8" key="1">
    <citation type="submission" date="2017-08" db="EMBL/GenBank/DDBJ databases">
        <title>Complete genome of Colwellia sp. NB097-1, a psychrophile bacterium ioslated from Bering Sea.</title>
        <authorList>
            <person name="Chen X."/>
        </authorList>
    </citation>
    <scope>NUCLEOTIDE SEQUENCE [LARGE SCALE GENOMIC DNA]</scope>
    <source>
        <strain evidence="7 8">NB097-1</strain>
    </source>
</reference>
<dbReference type="NCBIfam" id="TIGR00254">
    <property type="entry name" value="GGDEF"/>
    <property type="match status" value="1"/>
</dbReference>
<dbReference type="PROSITE" id="PS50887">
    <property type="entry name" value="GGDEF"/>
    <property type="match status" value="1"/>
</dbReference>
<accession>A0A222GD53</accession>
<dbReference type="Pfam" id="PF08447">
    <property type="entry name" value="PAS_3"/>
    <property type="match status" value="1"/>
</dbReference>
<dbReference type="PROSITE" id="PS50113">
    <property type="entry name" value="PAC"/>
    <property type="match status" value="1"/>
</dbReference>
<gene>
    <name evidence="7" type="ORF">B5D82_19720</name>
</gene>
<dbReference type="FunFam" id="3.30.70.270:FF:000001">
    <property type="entry name" value="Diguanylate cyclase domain protein"/>
    <property type="match status" value="1"/>
</dbReference>
<dbReference type="SMART" id="SM00091">
    <property type="entry name" value="PAS"/>
    <property type="match status" value="1"/>
</dbReference>
<feature type="domain" description="GGDEF" evidence="6">
    <location>
        <begin position="213"/>
        <end position="339"/>
    </location>
</feature>
<dbReference type="InterPro" id="IPR000160">
    <property type="entry name" value="GGDEF_dom"/>
</dbReference>
<evidence type="ECO:0000259" key="4">
    <source>
        <dbReference type="PROSITE" id="PS50112"/>
    </source>
</evidence>
<dbReference type="RefSeq" id="WP_081154191.1">
    <property type="nucleotide sequence ID" value="NZ_CP020465.1"/>
</dbReference>
<dbReference type="Gene3D" id="3.30.450.20">
    <property type="entry name" value="PAS domain"/>
    <property type="match status" value="1"/>
</dbReference>
<evidence type="ECO:0000256" key="3">
    <source>
        <dbReference type="ARBA" id="ARBA00034247"/>
    </source>
</evidence>
<dbReference type="PANTHER" id="PTHR45138">
    <property type="entry name" value="REGULATORY COMPONENTS OF SENSORY TRANSDUCTION SYSTEM"/>
    <property type="match status" value="1"/>
</dbReference>
<dbReference type="OrthoDB" id="5620448at2"/>
<dbReference type="InterPro" id="IPR001610">
    <property type="entry name" value="PAC"/>
</dbReference>
<dbReference type="InterPro" id="IPR043128">
    <property type="entry name" value="Rev_trsase/Diguanyl_cyclase"/>
</dbReference>
<name>A0A222GD53_9GAMM</name>
<keyword evidence="8" id="KW-1185">Reference proteome</keyword>
<dbReference type="CDD" id="cd00130">
    <property type="entry name" value="PAS"/>
    <property type="match status" value="1"/>
</dbReference>
<organism evidence="7 8">
    <name type="scientific">Cognaticolwellia beringensis</name>
    <dbReference type="NCBI Taxonomy" id="1967665"/>
    <lineage>
        <taxon>Bacteria</taxon>
        <taxon>Pseudomonadati</taxon>
        <taxon>Pseudomonadota</taxon>
        <taxon>Gammaproteobacteria</taxon>
        <taxon>Alteromonadales</taxon>
        <taxon>Colwelliaceae</taxon>
        <taxon>Cognaticolwellia</taxon>
    </lineage>
</organism>
<dbReference type="EC" id="2.7.7.65" evidence="2"/>
<dbReference type="GO" id="GO:0052621">
    <property type="term" value="F:diguanylate cyclase activity"/>
    <property type="evidence" value="ECO:0007669"/>
    <property type="project" value="UniProtKB-EC"/>
</dbReference>
<dbReference type="Proteomes" id="UP000202259">
    <property type="component" value="Chromosome"/>
</dbReference>
<dbReference type="InterPro" id="IPR000700">
    <property type="entry name" value="PAS-assoc_C"/>
</dbReference>
<dbReference type="InterPro" id="IPR029787">
    <property type="entry name" value="Nucleotide_cyclase"/>
</dbReference>
<evidence type="ECO:0000313" key="7">
    <source>
        <dbReference type="EMBL" id="ASP49798.1"/>
    </source>
</evidence>
<dbReference type="InterPro" id="IPR000014">
    <property type="entry name" value="PAS"/>
</dbReference>
<dbReference type="Gene3D" id="3.30.70.270">
    <property type="match status" value="1"/>
</dbReference>
<dbReference type="SUPFAM" id="SSF55785">
    <property type="entry name" value="PYP-like sensor domain (PAS domain)"/>
    <property type="match status" value="1"/>
</dbReference>
<dbReference type="SUPFAM" id="SSF55073">
    <property type="entry name" value="Nucleotide cyclase"/>
    <property type="match status" value="1"/>
</dbReference>
<dbReference type="AlphaFoldDB" id="A0A222GD53"/>
<comment type="catalytic activity">
    <reaction evidence="3">
        <text>2 GTP = 3',3'-c-di-GMP + 2 diphosphate</text>
        <dbReference type="Rhea" id="RHEA:24898"/>
        <dbReference type="ChEBI" id="CHEBI:33019"/>
        <dbReference type="ChEBI" id="CHEBI:37565"/>
        <dbReference type="ChEBI" id="CHEBI:58805"/>
        <dbReference type="EC" id="2.7.7.65"/>
    </reaction>
</comment>
<dbReference type="Pfam" id="PF00990">
    <property type="entry name" value="GGDEF"/>
    <property type="match status" value="1"/>
</dbReference>
<dbReference type="SMART" id="SM00086">
    <property type="entry name" value="PAC"/>
    <property type="match status" value="1"/>
</dbReference>
<dbReference type="InterPro" id="IPR035965">
    <property type="entry name" value="PAS-like_dom_sf"/>
</dbReference>